<comment type="caution">
    <text evidence="2">The sequence shown here is derived from an EMBL/GenBank/DDBJ whole genome shotgun (WGS) entry which is preliminary data.</text>
</comment>
<dbReference type="Pfam" id="PF03724">
    <property type="entry name" value="META"/>
    <property type="match status" value="1"/>
</dbReference>
<dbReference type="InterPro" id="IPR053147">
    <property type="entry name" value="Hsp_HslJ-like"/>
</dbReference>
<dbReference type="PANTHER" id="PTHR35535">
    <property type="entry name" value="HEAT SHOCK PROTEIN HSLJ"/>
    <property type="match status" value="1"/>
</dbReference>
<evidence type="ECO:0000259" key="1">
    <source>
        <dbReference type="Pfam" id="PF03724"/>
    </source>
</evidence>
<evidence type="ECO:0000313" key="3">
    <source>
        <dbReference type="Proteomes" id="UP000812031"/>
    </source>
</evidence>
<dbReference type="Proteomes" id="UP000812031">
    <property type="component" value="Unassembled WGS sequence"/>
</dbReference>
<organism evidence="2 3">
    <name type="scientific">Flavobacterium taihuense</name>
    <dbReference type="NCBI Taxonomy" id="2857508"/>
    <lineage>
        <taxon>Bacteria</taxon>
        <taxon>Pseudomonadati</taxon>
        <taxon>Bacteroidota</taxon>
        <taxon>Flavobacteriia</taxon>
        <taxon>Flavobacteriales</taxon>
        <taxon>Flavobacteriaceae</taxon>
        <taxon>Flavobacterium</taxon>
    </lineage>
</organism>
<dbReference type="InterPro" id="IPR005184">
    <property type="entry name" value="DUF306_Meta_HslJ"/>
</dbReference>
<name>A0ABS6XYU1_9FLAO</name>
<proteinExistence type="predicted"/>
<feature type="domain" description="DUF306" evidence="1">
    <location>
        <begin position="182"/>
        <end position="284"/>
    </location>
</feature>
<evidence type="ECO:0000313" key="2">
    <source>
        <dbReference type="EMBL" id="MBW4361832.1"/>
    </source>
</evidence>
<accession>A0ABS6XYU1</accession>
<keyword evidence="3" id="KW-1185">Reference proteome</keyword>
<sequence length="289" mass="32743">MSFLLLKKKMAVGFMWMGSLNNLMSNFMRKRIQLLTIVMLIVSCKSAVPNSKETVKGEPTPAYEQQIENLENGIYFRGNGNEPDWSLKIFEKTIEFTSLKTGFESLSGAHVEPLGAMDANVKMYRATSASGLMIIQIMQQECINTMSGEKFSYSVRIEIVKDNISTFLSGCGNYITDSRLHDIWVLEKINGQKMSLTDFTKELPNLEINSSTNQFMGFAGCNRMNGSVFFERGLLRFSNIITTRMTCGPNNKENEFLKSLQNITKYKVENMRLTLTNPSGEELVFKKVD</sequence>
<dbReference type="PANTHER" id="PTHR35535:SF2">
    <property type="entry name" value="DUF306 DOMAIN-CONTAINING PROTEIN"/>
    <property type="match status" value="1"/>
</dbReference>
<dbReference type="RefSeq" id="WP_219318328.1">
    <property type="nucleotide sequence ID" value="NZ_JAHWYN010000015.1"/>
</dbReference>
<protein>
    <submittedName>
        <fullName evidence="2">META domain-containing protein</fullName>
    </submittedName>
</protein>
<gene>
    <name evidence="2" type="ORF">KZH69_15175</name>
</gene>
<reference evidence="2 3" key="1">
    <citation type="submission" date="2021-07" db="EMBL/GenBank/DDBJ databases">
        <title>Flavobacterium sp. nov. isolated from sediment on the Taihu Lake.</title>
        <authorList>
            <person name="Qu J.-H."/>
        </authorList>
    </citation>
    <scope>NUCLEOTIDE SEQUENCE [LARGE SCALE GENOMIC DNA]</scope>
    <source>
        <strain evidence="2 3">NAS39</strain>
    </source>
</reference>
<dbReference type="EMBL" id="JAHWYN010000015">
    <property type="protein sequence ID" value="MBW4361832.1"/>
    <property type="molecule type" value="Genomic_DNA"/>
</dbReference>